<dbReference type="Gene3D" id="3.20.20.70">
    <property type="entry name" value="Aldolase class I"/>
    <property type="match status" value="1"/>
</dbReference>
<keyword evidence="3" id="KW-0784">Thiamine biosynthesis</keyword>
<dbReference type="GO" id="GO:0004789">
    <property type="term" value="F:thiamine-phosphate diphosphorylase activity"/>
    <property type="evidence" value="ECO:0007669"/>
    <property type="project" value="TreeGrafter"/>
</dbReference>
<keyword evidence="6" id="KW-1185">Reference proteome</keyword>
<protein>
    <recommendedName>
        <fullName evidence="4">Thiamine phosphate synthase/TenI domain-containing protein</fullName>
    </recommendedName>
</protein>
<dbReference type="InterPro" id="IPR022998">
    <property type="entry name" value="ThiamineP_synth_TenI"/>
</dbReference>
<dbReference type="SUPFAM" id="SSF51391">
    <property type="entry name" value="Thiamin phosphate synthase"/>
    <property type="match status" value="1"/>
</dbReference>
<dbReference type="Pfam" id="PF02581">
    <property type="entry name" value="TMP-TENI"/>
    <property type="match status" value="1"/>
</dbReference>
<reference evidence="5 6" key="1">
    <citation type="submission" date="2015-03" db="EMBL/GenBank/DDBJ databases">
        <title>Luteipulveratus halotolerans sp. nov., a novel actinobacterium (Dermacoccaceae) from Sarawak, Malaysia.</title>
        <authorList>
            <person name="Juboi H."/>
            <person name="Basik A."/>
            <person name="Shamsul S.S."/>
            <person name="Arnold P."/>
            <person name="Schmitt E.K."/>
            <person name="Sanglier J.-J."/>
            <person name="Yeo T."/>
        </authorList>
    </citation>
    <scope>NUCLEOTIDE SEQUENCE [LARGE SCALE GENOMIC DNA]</scope>
    <source>
        <strain evidence="5 6">MN07-A0370</strain>
    </source>
</reference>
<gene>
    <name evidence="5" type="ORF">VV02_16000</name>
</gene>
<evidence type="ECO:0000313" key="6">
    <source>
        <dbReference type="Proteomes" id="UP000066480"/>
    </source>
</evidence>
<dbReference type="STRING" id="571913.VV02_16000"/>
<evidence type="ECO:0000256" key="2">
    <source>
        <dbReference type="ARBA" id="ARBA00004948"/>
    </source>
</evidence>
<dbReference type="OrthoDB" id="3191080at2"/>
<accession>A0A0K1JJW9</accession>
<dbReference type="InterPro" id="IPR036206">
    <property type="entry name" value="ThiamineP_synth_sf"/>
</dbReference>
<evidence type="ECO:0000256" key="3">
    <source>
        <dbReference type="ARBA" id="ARBA00022977"/>
    </source>
</evidence>
<dbReference type="AlphaFoldDB" id="A0A0K1JJW9"/>
<proteinExistence type="predicted"/>
<dbReference type="InterPro" id="IPR013785">
    <property type="entry name" value="Aldolase_TIM"/>
</dbReference>
<comment type="pathway">
    <text evidence="2">Cofactor biosynthesis; thiamine diphosphate biosynthesis.</text>
</comment>
<dbReference type="GO" id="GO:0009228">
    <property type="term" value="P:thiamine biosynthetic process"/>
    <property type="evidence" value="ECO:0007669"/>
    <property type="project" value="UniProtKB-KW"/>
</dbReference>
<evidence type="ECO:0000313" key="5">
    <source>
        <dbReference type="EMBL" id="AKU17012.1"/>
    </source>
</evidence>
<dbReference type="EMBL" id="CP011112">
    <property type="protein sequence ID" value="AKU17012.1"/>
    <property type="molecule type" value="Genomic_DNA"/>
</dbReference>
<organism evidence="5 6">
    <name type="scientific">Luteipulveratus mongoliensis</name>
    <dbReference type="NCBI Taxonomy" id="571913"/>
    <lineage>
        <taxon>Bacteria</taxon>
        <taxon>Bacillati</taxon>
        <taxon>Actinomycetota</taxon>
        <taxon>Actinomycetes</taxon>
        <taxon>Micrococcales</taxon>
        <taxon>Dermacoccaceae</taxon>
        <taxon>Luteipulveratus</taxon>
    </lineage>
</organism>
<evidence type="ECO:0000256" key="1">
    <source>
        <dbReference type="ARBA" id="ARBA00003814"/>
    </source>
</evidence>
<evidence type="ECO:0000259" key="4">
    <source>
        <dbReference type="Pfam" id="PF02581"/>
    </source>
</evidence>
<dbReference type="KEGG" id="lmoi:VV02_16000"/>
<dbReference type="RefSeq" id="WP_052593017.1">
    <property type="nucleotide sequence ID" value="NZ_CP011112.1"/>
</dbReference>
<dbReference type="GO" id="GO:0005737">
    <property type="term" value="C:cytoplasm"/>
    <property type="evidence" value="ECO:0007669"/>
    <property type="project" value="TreeGrafter"/>
</dbReference>
<sequence length="217" mass="22589">MRDVPRLLLVTDRTQLADPTNLLDVIAAAVAAGAHDVLLRERDLTPAAYAPLADQVDAILRSVGGRLVVRDMAHATGRRGVHLRSSDPQPRRRPALLGRSVHDTGQLAAARVAGSDYVTLSPVALSTSKPDYGPPLGPAGISRTRAAVPGAPPVLALGGVETPLVPQLLAAGAYGIAVMGAVMRAPDPALVVEQLLDALQSSPPNRSIMSDLKEPRA</sequence>
<dbReference type="PANTHER" id="PTHR20857:SF15">
    <property type="entry name" value="THIAMINE-PHOSPHATE SYNTHASE"/>
    <property type="match status" value="1"/>
</dbReference>
<feature type="domain" description="Thiamine phosphate synthase/TenI" evidence="4">
    <location>
        <begin position="7"/>
        <end position="182"/>
    </location>
</feature>
<dbReference type="Proteomes" id="UP000066480">
    <property type="component" value="Chromosome"/>
</dbReference>
<dbReference type="CDD" id="cd00564">
    <property type="entry name" value="TMP_TenI"/>
    <property type="match status" value="1"/>
</dbReference>
<comment type="function">
    <text evidence="1">Condenses 4-methyl-5-(beta-hydroxyethyl)thiazole monophosphate (THZ-P) and 2-methyl-4-amino-5-hydroxymethyl pyrimidine pyrophosphate (HMP-PP) to form thiamine monophosphate (TMP).</text>
</comment>
<dbReference type="PANTHER" id="PTHR20857">
    <property type="entry name" value="THIAMINE-PHOSPHATE PYROPHOSPHORYLASE"/>
    <property type="match status" value="1"/>
</dbReference>
<name>A0A0K1JJW9_9MICO</name>